<dbReference type="EMBL" id="ASWH01000002">
    <property type="protein sequence ID" value="EOW79067.1"/>
    <property type="molecule type" value="Genomic_DNA"/>
</dbReference>
<evidence type="ECO:0000313" key="5">
    <source>
        <dbReference type="Proteomes" id="UP000013750"/>
    </source>
</evidence>
<name>R2VN78_9ENTE</name>
<dbReference type="Proteomes" id="UP000014160">
    <property type="component" value="Unassembled WGS sequence"/>
</dbReference>
<evidence type="ECO:0000313" key="4">
    <source>
        <dbReference type="EMBL" id="EOW79067.1"/>
    </source>
</evidence>
<dbReference type="PATRIC" id="fig|1158614.3.peg.233"/>
<evidence type="ECO:0000313" key="3">
    <source>
        <dbReference type="EMBL" id="EOI59056.1"/>
    </source>
</evidence>
<sequence length="279" mass="32064">MPNQPLIYTIEASLSLKASFYQTKNPHPKNATLLYLHGGGFLFGSRDDLPQAYLDLFLENGFNVLAFDYPLAPETPLREILHCLEDAVTWFLAHFQTTLDLSEPDFFLFGRSAGGYLASILTANNYEHQRGLIRFYGYHHFEHPAFTLPNTYYHRFPKVSPLEAQQLIQDHPVADQPLEKRFPLYLSARQYGNWLSYLGPLTKELSLSTTQLTHFPPTFIVHCTDDPDVPIASSRELSKAVSNSEFLELHVAEHDFDREKNPIADDVYQKLRAWLFKTI</sequence>
<evidence type="ECO:0000256" key="1">
    <source>
        <dbReference type="ARBA" id="ARBA00022801"/>
    </source>
</evidence>
<dbReference type="PANTHER" id="PTHR48081:SF3">
    <property type="entry name" value="ALPHA_BETA HYDROLASE FOLD-3 DOMAIN-CONTAINING PROTEIN"/>
    <property type="match status" value="1"/>
</dbReference>
<dbReference type="AlphaFoldDB" id="R2VN78"/>
<proteinExistence type="predicted"/>
<dbReference type="Pfam" id="PF07859">
    <property type="entry name" value="Abhydrolase_3"/>
    <property type="match status" value="1"/>
</dbReference>
<reference evidence="4 6" key="2">
    <citation type="submission" date="2013-03" db="EMBL/GenBank/DDBJ databases">
        <title>The Genome Sequence of Enterococcus gilvus ATCC BAA-350 (PacBio/Illumina hybrid assembly).</title>
        <authorList>
            <consortium name="The Broad Institute Genomics Platform"/>
            <consortium name="The Broad Institute Genome Sequencing Center for Infectious Disease"/>
            <person name="Earl A."/>
            <person name="Russ C."/>
            <person name="Gilmore M."/>
            <person name="Surin D."/>
            <person name="Walker B."/>
            <person name="Young S."/>
            <person name="Zeng Q."/>
            <person name="Gargeya S."/>
            <person name="Fitzgerald M."/>
            <person name="Haas B."/>
            <person name="Abouelleil A."/>
            <person name="Allen A.W."/>
            <person name="Alvarado L."/>
            <person name="Arachchi H.M."/>
            <person name="Berlin A.M."/>
            <person name="Chapman S.B."/>
            <person name="Gainer-Dewar J."/>
            <person name="Goldberg J."/>
            <person name="Griggs A."/>
            <person name="Gujja S."/>
            <person name="Hansen M."/>
            <person name="Howarth C."/>
            <person name="Imamovic A."/>
            <person name="Ireland A."/>
            <person name="Larimer J."/>
            <person name="McCowan C."/>
            <person name="Murphy C."/>
            <person name="Pearson M."/>
            <person name="Poon T.W."/>
            <person name="Priest M."/>
            <person name="Roberts A."/>
            <person name="Saif S."/>
            <person name="Shea T."/>
            <person name="Sisk P."/>
            <person name="Sykes S."/>
            <person name="Wortman J."/>
            <person name="Nusbaum C."/>
            <person name="Birren B."/>
        </authorList>
    </citation>
    <scope>NUCLEOTIDE SEQUENCE [LARGE SCALE GENOMIC DNA]</scope>
    <source>
        <strain evidence="4 6">ATCC BAA-350</strain>
    </source>
</reference>
<dbReference type="SUPFAM" id="SSF53474">
    <property type="entry name" value="alpha/beta-Hydrolases"/>
    <property type="match status" value="1"/>
</dbReference>
<dbReference type="InterPro" id="IPR013094">
    <property type="entry name" value="AB_hydrolase_3"/>
</dbReference>
<reference evidence="3 5" key="1">
    <citation type="submission" date="2013-02" db="EMBL/GenBank/DDBJ databases">
        <title>The Genome Sequence of Enterococcus gilvus ATCC BAA-350.</title>
        <authorList>
            <consortium name="The Broad Institute Genome Sequencing Platform"/>
            <consortium name="The Broad Institute Genome Sequencing Center for Infectious Disease"/>
            <person name="Earl A.M."/>
            <person name="Gilmore M.S."/>
            <person name="Lebreton F."/>
            <person name="Walker B."/>
            <person name="Young S.K."/>
            <person name="Zeng Q."/>
            <person name="Gargeya S."/>
            <person name="Fitzgerald M."/>
            <person name="Haas B."/>
            <person name="Abouelleil A."/>
            <person name="Alvarado L."/>
            <person name="Arachchi H.M."/>
            <person name="Berlin A.M."/>
            <person name="Chapman S.B."/>
            <person name="Dewar J."/>
            <person name="Goldberg J."/>
            <person name="Griggs A."/>
            <person name="Gujja S."/>
            <person name="Hansen M."/>
            <person name="Howarth C."/>
            <person name="Imamovic A."/>
            <person name="Larimer J."/>
            <person name="McCowan C."/>
            <person name="Murphy C."/>
            <person name="Neiman D."/>
            <person name="Pearson M."/>
            <person name="Priest M."/>
            <person name="Roberts A."/>
            <person name="Saif S."/>
            <person name="Shea T."/>
            <person name="Sisk P."/>
            <person name="Sykes S."/>
            <person name="Wortman J."/>
            <person name="Nusbaum C."/>
            <person name="Birren B."/>
        </authorList>
    </citation>
    <scope>NUCLEOTIDE SEQUENCE [LARGE SCALE GENOMIC DNA]</scope>
    <source>
        <strain evidence="3 5">ATCC BAA-350</strain>
    </source>
</reference>
<dbReference type="OrthoDB" id="9815425at2"/>
<evidence type="ECO:0000259" key="2">
    <source>
        <dbReference type="Pfam" id="PF07859"/>
    </source>
</evidence>
<keyword evidence="6" id="KW-1185">Reference proteome</keyword>
<dbReference type="eggNOG" id="COG0657">
    <property type="taxonomic scope" value="Bacteria"/>
</dbReference>
<dbReference type="Gene3D" id="3.40.50.1820">
    <property type="entry name" value="alpha/beta hydrolase"/>
    <property type="match status" value="1"/>
</dbReference>
<dbReference type="GO" id="GO:0016787">
    <property type="term" value="F:hydrolase activity"/>
    <property type="evidence" value="ECO:0007669"/>
    <property type="project" value="UniProtKB-KW"/>
</dbReference>
<dbReference type="PANTHER" id="PTHR48081">
    <property type="entry name" value="AB HYDROLASE SUPERFAMILY PROTEIN C4A8.06C"/>
    <property type="match status" value="1"/>
</dbReference>
<accession>R2VN78</accession>
<keyword evidence="1" id="KW-0378">Hydrolase</keyword>
<organism evidence="3 5">
    <name type="scientific">Enterococcus gilvus ATCC BAA-350</name>
    <dbReference type="NCBI Taxonomy" id="1158614"/>
    <lineage>
        <taxon>Bacteria</taxon>
        <taxon>Bacillati</taxon>
        <taxon>Bacillota</taxon>
        <taxon>Bacilli</taxon>
        <taxon>Lactobacillales</taxon>
        <taxon>Enterococcaceae</taxon>
        <taxon>Enterococcus</taxon>
    </lineage>
</organism>
<dbReference type="InterPro" id="IPR050300">
    <property type="entry name" value="GDXG_lipolytic_enzyme"/>
</dbReference>
<evidence type="ECO:0000313" key="6">
    <source>
        <dbReference type="Proteomes" id="UP000014160"/>
    </source>
</evidence>
<feature type="domain" description="Alpha/beta hydrolase fold-3" evidence="2">
    <location>
        <begin position="33"/>
        <end position="256"/>
    </location>
</feature>
<gene>
    <name evidence="4" type="ORF">I592_03205</name>
    <name evidence="3" type="ORF">UKC_00242</name>
</gene>
<comment type="caution">
    <text evidence="3">The sequence shown here is derived from an EMBL/GenBank/DDBJ whole genome shotgun (WGS) entry which is preliminary data.</text>
</comment>
<dbReference type="InterPro" id="IPR029058">
    <property type="entry name" value="AB_hydrolase_fold"/>
</dbReference>
<dbReference type="HOGENOM" id="CLU_012494_4_5_9"/>
<dbReference type="Proteomes" id="UP000013750">
    <property type="component" value="Unassembled WGS sequence"/>
</dbReference>
<protein>
    <recommendedName>
        <fullName evidence="2">Alpha/beta hydrolase fold-3 domain-containing protein</fullName>
    </recommendedName>
</protein>
<dbReference type="EMBL" id="AJDQ01000002">
    <property type="protein sequence ID" value="EOI59056.1"/>
    <property type="molecule type" value="Genomic_DNA"/>
</dbReference>
<dbReference type="RefSeq" id="WP_010778693.1">
    <property type="nucleotide sequence ID" value="NZ_ASWH01000002.1"/>
</dbReference>